<comment type="caution">
    <text evidence="2">The sequence shown here is derived from an EMBL/GenBank/DDBJ whole genome shotgun (WGS) entry which is preliminary data.</text>
</comment>
<evidence type="ECO:0000313" key="2">
    <source>
        <dbReference type="EMBL" id="KAF8875008.1"/>
    </source>
</evidence>
<dbReference type="EMBL" id="JADNYJ010000204">
    <property type="protein sequence ID" value="KAF8875008.1"/>
    <property type="molecule type" value="Genomic_DNA"/>
</dbReference>
<dbReference type="Proteomes" id="UP000724874">
    <property type="component" value="Unassembled WGS sequence"/>
</dbReference>
<gene>
    <name evidence="2" type="ORF">CPB84DRAFT_1752807</name>
</gene>
<feature type="region of interest" description="Disordered" evidence="1">
    <location>
        <begin position="306"/>
        <end position="376"/>
    </location>
</feature>
<dbReference type="AlphaFoldDB" id="A0A9P5N8P7"/>
<feature type="compositionally biased region" description="Basic and acidic residues" evidence="1">
    <location>
        <begin position="333"/>
        <end position="345"/>
    </location>
</feature>
<evidence type="ECO:0000313" key="3">
    <source>
        <dbReference type="Proteomes" id="UP000724874"/>
    </source>
</evidence>
<dbReference type="Pfam" id="PF20414">
    <property type="entry name" value="DUF6698"/>
    <property type="match status" value="1"/>
</dbReference>
<protein>
    <submittedName>
        <fullName evidence="2">Uncharacterized protein</fullName>
    </submittedName>
</protein>
<name>A0A9P5N8P7_GYMJU</name>
<proteinExistence type="predicted"/>
<dbReference type="OrthoDB" id="3220614at2759"/>
<feature type="compositionally biased region" description="Basic and acidic residues" evidence="1">
    <location>
        <begin position="306"/>
        <end position="325"/>
    </location>
</feature>
<sequence length="376" mass="41906">MPNPISQENLQSIVDIMKTIGENAVDDVLAPFKTKACWAAQRLGPFFDMRNALVAGLPEEGIEISDEQKADFKRVMALHPDFPRLIANFQGESDAYENFIDMVNGNADGPCTGDDTHLCKINIKEWLPANPAQDALLAPIVGARKDNRGFFHRDTARALTPLRLIAQFDANPQVFMAKVQNGTILMTVKEYPSFLYPAGTVYNQEDPRQVFSSMSQALRAIYTGNSSALDGYRVAPKDSQAEINGMTEVFPEAVAVTAVHIEYYNFYLKCMQLFADPDDEWVKETLEFLTSQIHLSRDETLREAREREACQREDNERCGQEREEGREEEEDAGEGHMRDNTDERAGSGSSLSADPTPILASLCSPENAPSCPIDLL</sequence>
<organism evidence="2 3">
    <name type="scientific">Gymnopilus junonius</name>
    <name type="common">Spectacular rustgill mushroom</name>
    <name type="synonym">Gymnopilus spectabilis subsp. junonius</name>
    <dbReference type="NCBI Taxonomy" id="109634"/>
    <lineage>
        <taxon>Eukaryota</taxon>
        <taxon>Fungi</taxon>
        <taxon>Dikarya</taxon>
        <taxon>Basidiomycota</taxon>
        <taxon>Agaricomycotina</taxon>
        <taxon>Agaricomycetes</taxon>
        <taxon>Agaricomycetidae</taxon>
        <taxon>Agaricales</taxon>
        <taxon>Agaricineae</taxon>
        <taxon>Hymenogastraceae</taxon>
        <taxon>Gymnopilus</taxon>
    </lineage>
</organism>
<keyword evidence="3" id="KW-1185">Reference proteome</keyword>
<accession>A0A9P5N8P7</accession>
<evidence type="ECO:0000256" key="1">
    <source>
        <dbReference type="SAM" id="MobiDB-lite"/>
    </source>
</evidence>
<reference evidence="2" key="1">
    <citation type="submission" date="2020-11" db="EMBL/GenBank/DDBJ databases">
        <authorList>
            <consortium name="DOE Joint Genome Institute"/>
            <person name="Ahrendt S."/>
            <person name="Riley R."/>
            <person name="Andreopoulos W."/>
            <person name="LaButti K."/>
            <person name="Pangilinan J."/>
            <person name="Ruiz-duenas F.J."/>
            <person name="Barrasa J.M."/>
            <person name="Sanchez-Garcia M."/>
            <person name="Camarero S."/>
            <person name="Miyauchi S."/>
            <person name="Serrano A."/>
            <person name="Linde D."/>
            <person name="Babiker R."/>
            <person name="Drula E."/>
            <person name="Ayuso-Fernandez I."/>
            <person name="Pacheco R."/>
            <person name="Padilla G."/>
            <person name="Ferreira P."/>
            <person name="Barriuso J."/>
            <person name="Kellner H."/>
            <person name="Castanera R."/>
            <person name="Alfaro M."/>
            <person name="Ramirez L."/>
            <person name="Pisabarro A.G."/>
            <person name="Kuo A."/>
            <person name="Tritt A."/>
            <person name="Lipzen A."/>
            <person name="He G."/>
            <person name="Yan M."/>
            <person name="Ng V."/>
            <person name="Cullen D."/>
            <person name="Martin F."/>
            <person name="Rosso M.-N."/>
            <person name="Henrissat B."/>
            <person name="Hibbett D."/>
            <person name="Martinez A.T."/>
            <person name="Grigoriev I.V."/>
        </authorList>
    </citation>
    <scope>NUCLEOTIDE SEQUENCE</scope>
    <source>
        <strain evidence="2">AH 44721</strain>
    </source>
</reference>
<dbReference type="InterPro" id="IPR046521">
    <property type="entry name" value="DUF6698"/>
</dbReference>